<keyword evidence="2" id="KW-0812">Transmembrane</keyword>
<feature type="region of interest" description="Disordered" evidence="1">
    <location>
        <begin position="121"/>
        <end position="144"/>
    </location>
</feature>
<feature type="transmembrane region" description="Helical" evidence="2">
    <location>
        <begin position="166"/>
        <end position="186"/>
    </location>
</feature>
<accession>A0AAD1XWA7</accession>
<feature type="compositionally biased region" description="Basic and acidic residues" evidence="1">
    <location>
        <begin position="124"/>
        <end position="142"/>
    </location>
</feature>
<keyword evidence="4" id="KW-1185">Reference proteome</keyword>
<keyword evidence="2" id="KW-0472">Membrane</keyword>
<keyword evidence="2" id="KW-1133">Transmembrane helix</keyword>
<evidence type="ECO:0000256" key="1">
    <source>
        <dbReference type="SAM" id="MobiDB-lite"/>
    </source>
</evidence>
<comment type="caution">
    <text evidence="3">The sequence shown here is derived from an EMBL/GenBank/DDBJ whole genome shotgun (WGS) entry which is preliminary data.</text>
</comment>
<dbReference type="EMBL" id="CAMPGE010021414">
    <property type="protein sequence ID" value="CAI2379562.1"/>
    <property type="molecule type" value="Genomic_DNA"/>
</dbReference>
<dbReference type="Proteomes" id="UP001295684">
    <property type="component" value="Unassembled WGS sequence"/>
</dbReference>
<gene>
    <name evidence="3" type="ORF">ECRASSUSDP1_LOCUS20972</name>
</gene>
<protein>
    <submittedName>
        <fullName evidence="3">Uncharacterized protein</fullName>
    </submittedName>
</protein>
<reference evidence="3" key="1">
    <citation type="submission" date="2023-07" db="EMBL/GenBank/DDBJ databases">
        <authorList>
            <consortium name="AG Swart"/>
            <person name="Singh M."/>
            <person name="Singh A."/>
            <person name="Seah K."/>
            <person name="Emmerich C."/>
        </authorList>
    </citation>
    <scope>NUCLEOTIDE SEQUENCE</scope>
    <source>
        <strain evidence="3">DP1</strain>
    </source>
</reference>
<name>A0AAD1XWA7_EUPCR</name>
<evidence type="ECO:0000313" key="3">
    <source>
        <dbReference type="EMBL" id="CAI2379562.1"/>
    </source>
</evidence>
<feature type="transmembrane region" description="Helical" evidence="2">
    <location>
        <begin position="192"/>
        <end position="213"/>
    </location>
</feature>
<proteinExistence type="predicted"/>
<organism evidence="3 4">
    <name type="scientific">Euplotes crassus</name>
    <dbReference type="NCBI Taxonomy" id="5936"/>
    <lineage>
        <taxon>Eukaryota</taxon>
        <taxon>Sar</taxon>
        <taxon>Alveolata</taxon>
        <taxon>Ciliophora</taxon>
        <taxon>Intramacronucleata</taxon>
        <taxon>Spirotrichea</taxon>
        <taxon>Hypotrichia</taxon>
        <taxon>Euplotida</taxon>
        <taxon>Euplotidae</taxon>
        <taxon>Moneuplotes</taxon>
    </lineage>
</organism>
<evidence type="ECO:0000256" key="2">
    <source>
        <dbReference type="SAM" id="Phobius"/>
    </source>
</evidence>
<sequence>MSREFRRKQRESEIARKFENPQIDHEKENISKELEEMFDQTPFWDRIKLQYAVNRYNKESPRYKMIFDHKFRYERYKFITSHSRRTKGRSKFRSLVYSKYNDFPIECIHYMNFVGTAADDPSDNNDKESSKIPESVDNHFENPSEPNILIRDKLLKSFSRMHKLELLCKFINLGFFGFMFACIPMQKLNRKAFLSISIPVVVINLFSLGLRVIKGEEYNNLIDEHYFEQAQAYEYLFCEERYE</sequence>
<dbReference type="AlphaFoldDB" id="A0AAD1XWA7"/>
<evidence type="ECO:0000313" key="4">
    <source>
        <dbReference type="Proteomes" id="UP001295684"/>
    </source>
</evidence>